<dbReference type="RefSeq" id="WP_139798757.1">
    <property type="nucleotide sequence ID" value="NZ_FWXD01000009.1"/>
</dbReference>
<proteinExistence type="predicted"/>
<reference evidence="1 2" key="1">
    <citation type="submission" date="2017-04" db="EMBL/GenBank/DDBJ databases">
        <authorList>
            <person name="Afonso C.L."/>
            <person name="Miller P.J."/>
            <person name="Scott M.A."/>
            <person name="Spackman E."/>
            <person name="Goraichik I."/>
            <person name="Dimitrov K.M."/>
            <person name="Suarez D.L."/>
            <person name="Swayne D.E."/>
        </authorList>
    </citation>
    <scope>NUCLEOTIDE SEQUENCE [LARGE SCALE GENOMIC DNA]</scope>
    <source>
        <strain evidence="1 2">DSM 23236</strain>
    </source>
</reference>
<dbReference type="STRING" id="1121001.SAMN02745857_01807"/>
<gene>
    <name evidence="1" type="ORF">SAMN02745857_01807</name>
</gene>
<sequence>MSKAIDLSSDREQLERDQALARLRANAKRETPAPSGECSWCGDPTEPGQVFCCSECAKDWQEHNRRRQLAARIGGRA</sequence>
<dbReference type="EMBL" id="FWXD01000009">
    <property type="protein sequence ID" value="SMC24277.1"/>
    <property type="molecule type" value="Genomic_DNA"/>
</dbReference>
<dbReference type="OrthoDB" id="8566509at2"/>
<protein>
    <submittedName>
        <fullName evidence="1">Uncharacterized protein containing a Zn-ribbon</fullName>
    </submittedName>
</protein>
<evidence type="ECO:0000313" key="2">
    <source>
        <dbReference type="Proteomes" id="UP000192761"/>
    </source>
</evidence>
<dbReference type="AlphaFoldDB" id="A0A1W1XKC9"/>
<accession>A0A1W1XKC9</accession>
<name>A0A1W1XKC9_9NEIS</name>
<keyword evidence="2" id="KW-1185">Reference proteome</keyword>
<dbReference type="Proteomes" id="UP000192761">
    <property type="component" value="Unassembled WGS sequence"/>
</dbReference>
<organism evidence="1 2">
    <name type="scientific">Andreprevotia lacus DSM 23236</name>
    <dbReference type="NCBI Taxonomy" id="1121001"/>
    <lineage>
        <taxon>Bacteria</taxon>
        <taxon>Pseudomonadati</taxon>
        <taxon>Pseudomonadota</taxon>
        <taxon>Betaproteobacteria</taxon>
        <taxon>Neisseriales</taxon>
        <taxon>Chitinibacteraceae</taxon>
        <taxon>Andreprevotia</taxon>
    </lineage>
</organism>
<evidence type="ECO:0000313" key="1">
    <source>
        <dbReference type="EMBL" id="SMC24277.1"/>
    </source>
</evidence>